<dbReference type="RefSeq" id="WP_208811825.1">
    <property type="nucleotide sequence ID" value="NZ_WVUH01000032.1"/>
</dbReference>
<dbReference type="Pfam" id="PF13559">
    <property type="entry name" value="DUF4129"/>
    <property type="match status" value="1"/>
</dbReference>
<protein>
    <submittedName>
        <fullName evidence="3">DUF4129 domain-containing protein</fullName>
    </submittedName>
</protein>
<dbReference type="InterPro" id="IPR025403">
    <property type="entry name" value="TgpA-like_C"/>
</dbReference>
<feature type="transmembrane region" description="Helical" evidence="1">
    <location>
        <begin position="20"/>
        <end position="41"/>
    </location>
</feature>
<keyword evidence="1" id="KW-0812">Transmembrane</keyword>
<name>A0ABS3VM82_MICEH</name>
<keyword evidence="1" id="KW-0472">Membrane</keyword>
<proteinExistence type="predicted"/>
<dbReference type="EMBL" id="WVUH01000032">
    <property type="protein sequence ID" value="MBO4205645.1"/>
    <property type="molecule type" value="Genomic_DNA"/>
</dbReference>
<gene>
    <name evidence="3" type="ORF">GSF22_06435</name>
</gene>
<feature type="domain" description="Protein-glutamine gamma-glutamyltransferase-like C-terminal" evidence="2">
    <location>
        <begin position="132"/>
        <end position="200"/>
    </location>
</feature>
<comment type="caution">
    <text evidence="3">The sequence shown here is derived from an EMBL/GenBank/DDBJ whole genome shotgun (WGS) entry which is preliminary data.</text>
</comment>
<accession>A0ABS3VM82</accession>
<reference evidence="3 4" key="1">
    <citation type="submission" date="2019-12" db="EMBL/GenBank/DDBJ databases">
        <title>Whole genome sequencing of endophytic Actinobacterium Micromonospora sp. MPMI6T.</title>
        <authorList>
            <person name="Evv R."/>
            <person name="Podile A.R."/>
        </authorList>
    </citation>
    <scope>NUCLEOTIDE SEQUENCE [LARGE SCALE GENOMIC DNA]</scope>
    <source>
        <strain evidence="3 4">MPMI6</strain>
    </source>
</reference>
<sequence length="216" mass="24692">MSRFWNETIAAFGDLVPGGVPVLLLLLFLLTGLVSVLWYSWPAWLPWRWSWRFRGSRSRADKADRRRRFGWPRLGRLRFRWRWPWRRRNRPVTVTPALPDDELPDLPASTFALNADQLAAAGRYAEAVRERLRAIVRDLVERQVLAPVPGWTVTELAAAAGRARPATAGPLRAASELFSDIWYGQRPATADDDRAMRELAEQVRTILDVPVVGVTR</sequence>
<dbReference type="Proteomes" id="UP000823521">
    <property type="component" value="Unassembled WGS sequence"/>
</dbReference>
<keyword evidence="1" id="KW-1133">Transmembrane helix</keyword>
<organism evidence="3 4">
    <name type="scientific">Micromonospora echinofusca</name>
    <dbReference type="NCBI Taxonomy" id="47858"/>
    <lineage>
        <taxon>Bacteria</taxon>
        <taxon>Bacillati</taxon>
        <taxon>Actinomycetota</taxon>
        <taxon>Actinomycetes</taxon>
        <taxon>Micromonosporales</taxon>
        <taxon>Micromonosporaceae</taxon>
        <taxon>Micromonospora</taxon>
    </lineage>
</organism>
<evidence type="ECO:0000313" key="3">
    <source>
        <dbReference type="EMBL" id="MBO4205645.1"/>
    </source>
</evidence>
<evidence type="ECO:0000256" key="1">
    <source>
        <dbReference type="SAM" id="Phobius"/>
    </source>
</evidence>
<keyword evidence="4" id="KW-1185">Reference proteome</keyword>
<evidence type="ECO:0000259" key="2">
    <source>
        <dbReference type="Pfam" id="PF13559"/>
    </source>
</evidence>
<evidence type="ECO:0000313" key="4">
    <source>
        <dbReference type="Proteomes" id="UP000823521"/>
    </source>
</evidence>